<organism evidence="1 2">
    <name type="scientific">Streptomyces orinoci</name>
    <name type="common">Streptoverticillium orinoci</name>
    <dbReference type="NCBI Taxonomy" id="67339"/>
    <lineage>
        <taxon>Bacteria</taxon>
        <taxon>Bacillati</taxon>
        <taxon>Actinomycetota</taxon>
        <taxon>Actinomycetes</taxon>
        <taxon>Kitasatosporales</taxon>
        <taxon>Streptomycetaceae</taxon>
        <taxon>Streptomyces</taxon>
    </lineage>
</organism>
<dbReference type="RefSeq" id="WP_153068684.1">
    <property type="nucleotide sequence ID" value="NZ_JBFAUK010000001.1"/>
</dbReference>
<dbReference type="Proteomes" id="UP001552594">
    <property type="component" value="Unassembled WGS sequence"/>
</dbReference>
<sequence length="61" mass="6803">MQKKAAEQGERAQRAEVRPLPCGRCGELGRGYDEAVRRGEVRAGESAIAAMGRHLWWSHPE</sequence>
<reference evidence="1 2" key="1">
    <citation type="submission" date="2024-06" db="EMBL/GenBank/DDBJ databases">
        <title>The Natural Products Discovery Center: Release of the First 8490 Sequenced Strains for Exploring Actinobacteria Biosynthetic Diversity.</title>
        <authorList>
            <person name="Kalkreuter E."/>
            <person name="Kautsar S.A."/>
            <person name="Yang D."/>
            <person name="Bader C.D."/>
            <person name="Teijaro C.N."/>
            <person name="Fluegel L."/>
            <person name="Davis C.M."/>
            <person name="Simpson J.R."/>
            <person name="Lauterbach L."/>
            <person name="Steele A.D."/>
            <person name="Gui C."/>
            <person name="Meng S."/>
            <person name="Li G."/>
            <person name="Viehrig K."/>
            <person name="Ye F."/>
            <person name="Su P."/>
            <person name="Kiefer A.F."/>
            <person name="Nichols A."/>
            <person name="Cepeda A.J."/>
            <person name="Yan W."/>
            <person name="Fan B."/>
            <person name="Jiang Y."/>
            <person name="Adhikari A."/>
            <person name="Zheng C.-J."/>
            <person name="Schuster L."/>
            <person name="Cowan T.M."/>
            <person name="Smanski M.J."/>
            <person name="Chevrette M.G."/>
            <person name="De Carvalho L.P.S."/>
            <person name="Shen B."/>
        </authorList>
    </citation>
    <scope>NUCLEOTIDE SEQUENCE [LARGE SCALE GENOMIC DNA]</scope>
    <source>
        <strain evidence="1 2">NPDC052347</strain>
    </source>
</reference>
<name>A0ABV3JPQ9_STRON</name>
<comment type="caution">
    <text evidence="1">The sequence shown here is derived from an EMBL/GenBank/DDBJ whole genome shotgun (WGS) entry which is preliminary data.</text>
</comment>
<accession>A0ABV3JPQ9</accession>
<evidence type="ECO:0000313" key="2">
    <source>
        <dbReference type="Proteomes" id="UP001552594"/>
    </source>
</evidence>
<proteinExistence type="predicted"/>
<dbReference type="EMBL" id="JBFAUK010000001">
    <property type="protein sequence ID" value="MEV5504878.1"/>
    <property type="molecule type" value="Genomic_DNA"/>
</dbReference>
<keyword evidence="2" id="KW-1185">Reference proteome</keyword>
<evidence type="ECO:0000313" key="1">
    <source>
        <dbReference type="EMBL" id="MEV5504878.1"/>
    </source>
</evidence>
<gene>
    <name evidence="1" type="ORF">AB0L16_00130</name>
</gene>
<protein>
    <submittedName>
        <fullName evidence="1">Uncharacterized protein</fullName>
    </submittedName>
</protein>